<keyword evidence="1" id="KW-0812">Transmembrane</keyword>
<name>A0A814Q6S8_9BILA</name>
<evidence type="ECO:0000256" key="1">
    <source>
        <dbReference type="SAM" id="Phobius"/>
    </source>
</evidence>
<feature type="transmembrane region" description="Helical" evidence="1">
    <location>
        <begin position="326"/>
        <end position="347"/>
    </location>
</feature>
<dbReference type="OrthoDB" id="9987511at2759"/>
<feature type="transmembrane region" description="Helical" evidence="1">
    <location>
        <begin position="45"/>
        <end position="64"/>
    </location>
</feature>
<sequence length="494" mass="59001">MSTKNSSSFFDANTFRRLSVRLILIGFAMFLMCSIMCVTQNYYILIYTCGILAIIIEGSISLYYQFRGEWKDFKWFSPSIILFIITCVPILKILKQHQLHVSQIFRQTNIELLLKRNVTYCFDIKYKHIYLNSIILDYPVYTFQCSKNRLMYFNKDNFLLMCSLLTKIQYNSCKSYKICRTKSNFIIPRSFLKNSCSHWRELINRFTLVGILSDELAGFMLIEQLLLLVLVTVNWIWPQTESSDEIYFAQMLRQYLAAAPDIVEFYGNFHQGENLNKLQDRKNLQSAIFIIFIMSIFQFSINLQMKIKPTRYIHKQDFYQLSIKDKCLVMFELIFSTSMWSVIYITLTQDLPFLITRWYFLTNKLQDRKNLQSAIFIIFIMSIFQFSINLQMKIKPTRYIHKQDFYQLNIKDKCLVIFELIFSTSMWSVIYITLTQDLPFLIIRWYFLTFMSDSSSKMIFFLLKNVLTIMISFHSGFIDIIQFKENIQKKKTKD</sequence>
<dbReference type="PANTHER" id="PTHR22168">
    <property type="entry name" value="TMEM26 PROTEIN"/>
    <property type="match status" value="1"/>
</dbReference>
<evidence type="ECO:0000313" key="2">
    <source>
        <dbReference type="EMBL" id="CAF1116111.1"/>
    </source>
</evidence>
<feature type="transmembrane region" description="Helical" evidence="1">
    <location>
        <begin position="371"/>
        <end position="392"/>
    </location>
</feature>
<dbReference type="AlphaFoldDB" id="A0A814Q6S8"/>
<accession>A0A814Q6S8</accession>
<feature type="transmembrane region" description="Helical" evidence="1">
    <location>
        <begin position="20"/>
        <end position="38"/>
    </location>
</feature>
<keyword evidence="1" id="KW-0472">Membrane</keyword>
<feature type="transmembrane region" description="Helical" evidence="1">
    <location>
        <begin position="284"/>
        <end position="305"/>
    </location>
</feature>
<evidence type="ECO:0000313" key="3">
    <source>
        <dbReference type="Proteomes" id="UP000663891"/>
    </source>
</evidence>
<feature type="transmembrane region" description="Helical" evidence="1">
    <location>
        <begin position="216"/>
        <end position="237"/>
    </location>
</feature>
<comment type="caution">
    <text evidence="2">The sequence shown here is derived from an EMBL/GenBank/DDBJ whole genome shotgun (WGS) entry which is preliminary data.</text>
</comment>
<gene>
    <name evidence="2" type="ORF">VCS650_LOCUS20928</name>
</gene>
<feature type="transmembrane region" description="Helical" evidence="1">
    <location>
        <begin position="458"/>
        <end position="481"/>
    </location>
</feature>
<evidence type="ECO:0008006" key="4">
    <source>
        <dbReference type="Google" id="ProtNLM"/>
    </source>
</evidence>
<protein>
    <recommendedName>
        <fullName evidence="4">Transmembrane protein</fullName>
    </recommendedName>
</protein>
<feature type="transmembrane region" description="Helical" evidence="1">
    <location>
        <begin position="413"/>
        <end position="434"/>
    </location>
</feature>
<proteinExistence type="predicted"/>
<keyword evidence="1" id="KW-1133">Transmembrane helix</keyword>
<organism evidence="2 3">
    <name type="scientific">Adineta steineri</name>
    <dbReference type="NCBI Taxonomy" id="433720"/>
    <lineage>
        <taxon>Eukaryota</taxon>
        <taxon>Metazoa</taxon>
        <taxon>Spiralia</taxon>
        <taxon>Gnathifera</taxon>
        <taxon>Rotifera</taxon>
        <taxon>Eurotatoria</taxon>
        <taxon>Bdelloidea</taxon>
        <taxon>Adinetida</taxon>
        <taxon>Adinetidae</taxon>
        <taxon>Adineta</taxon>
    </lineage>
</organism>
<reference evidence="2" key="1">
    <citation type="submission" date="2021-02" db="EMBL/GenBank/DDBJ databases">
        <authorList>
            <person name="Nowell W R."/>
        </authorList>
    </citation>
    <scope>NUCLEOTIDE SEQUENCE</scope>
</reference>
<feature type="transmembrane region" description="Helical" evidence="1">
    <location>
        <begin position="76"/>
        <end position="94"/>
    </location>
</feature>
<dbReference type="InterPro" id="IPR019169">
    <property type="entry name" value="Transmembrane_26"/>
</dbReference>
<dbReference type="Proteomes" id="UP000663891">
    <property type="component" value="Unassembled WGS sequence"/>
</dbReference>
<dbReference type="Pfam" id="PF09772">
    <property type="entry name" value="Tmem26"/>
    <property type="match status" value="2"/>
</dbReference>
<dbReference type="EMBL" id="CAJNON010000220">
    <property type="protein sequence ID" value="CAF1116111.1"/>
    <property type="molecule type" value="Genomic_DNA"/>
</dbReference>